<proteinExistence type="predicted"/>
<accession>A0A8H7A8M9</accession>
<organism evidence="1 2">
    <name type="scientific">Endocarpon pusillum</name>
    <dbReference type="NCBI Taxonomy" id="364733"/>
    <lineage>
        <taxon>Eukaryota</taxon>
        <taxon>Fungi</taxon>
        <taxon>Dikarya</taxon>
        <taxon>Ascomycota</taxon>
        <taxon>Pezizomycotina</taxon>
        <taxon>Eurotiomycetes</taxon>
        <taxon>Chaetothyriomycetidae</taxon>
        <taxon>Verrucariales</taxon>
        <taxon>Verrucariaceae</taxon>
        <taxon>Endocarpon</taxon>
    </lineage>
</organism>
<dbReference type="EMBL" id="JAACFV010000146">
    <property type="protein sequence ID" value="KAF7504173.1"/>
    <property type="molecule type" value="Genomic_DNA"/>
</dbReference>
<keyword evidence="2" id="KW-1185">Reference proteome</keyword>
<evidence type="ECO:0000313" key="1">
    <source>
        <dbReference type="EMBL" id="KAF7504173.1"/>
    </source>
</evidence>
<dbReference type="Proteomes" id="UP000606974">
    <property type="component" value="Unassembled WGS sequence"/>
</dbReference>
<dbReference type="AlphaFoldDB" id="A0A8H7A8M9"/>
<name>A0A8H7A8M9_9EURO</name>
<reference evidence="1" key="1">
    <citation type="submission" date="2020-02" db="EMBL/GenBank/DDBJ databases">
        <authorList>
            <person name="Palmer J.M."/>
        </authorList>
    </citation>
    <scope>NUCLEOTIDE SEQUENCE</scope>
    <source>
        <strain evidence="1">EPUS1.4</strain>
        <tissue evidence="1">Thallus</tissue>
    </source>
</reference>
<comment type="caution">
    <text evidence="1">The sequence shown here is derived from an EMBL/GenBank/DDBJ whole genome shotgun (WGS) entry which is preliminary data.</text>
</comment>
<gene>
    <name evidence="1" type="ORF">GJ744_002592</name>
</gene>
<protein>
    <submittedName>
        <fullName evidence="1">Uncharacterized protein</fullName>
    </submittedName>
</protein>
<evidence type="ECO:0000313" key="2">
    <source>
        <dbReference type="Proteomes" id="UP000606974"/>
    </source>
</evidence>
<sequence>MLVPGRVEGVREGGRGAWAELLATFGFAADVVEACLGPVPVEENEEAALVGAVDPDLQDRLDGDGWGEIECEKAESLTVRVDTESLSLSEKAESLTLLKDAEMAAFPDDISILQVSATGGRGRTC</sequence>